<comment type="cofactor">
    <cofactor evidence="15">
        <name>FAD</name>
        <dbReference type="ChEBI" id="CHEBI:57692"/>
    </cofactor>
    <text evidence="15">Binds 1 FAD per subunit.</text>
</comment>
<keyword evidence="8 15" id="KW-0274">FAD</keyword>
<dbReference type="SUPFAM" id="SSF46458">
    <property type="entry name" value="Globin-like"/>
    <property type="match status" value="1"/>
</dbReference>
<feature type="binding site" evidence="15">
    <location>
        <begin position="393"/>
        <end position="396"/>
    </location>
    <ligand>
        <name>FAD</name>
        <dbReference type="ChEBI" id="CHEBI:57692"/>
    </ligand>
</feature>
<reference evidence="18" key="1">
    <citation type="submission" date="2021-01" db="EMBL/GenBank/DDBJ databases">
        <title>Genomic Encyclopedia of Type Strains, Phase IV (KMG-IV): sequencing the most valuable type-strain genomes for metagenomic binning, comparative biology and taxonomic classification.</title>
        <authorList>
            <person name="Goeker M."/>
        </authorList>
    </citation>
    <scope>NUCLEOTIDE SEQUENCE</scope>
    <source>
        <strain evidence="18">DSM 25523</strain>
    </source>
</reference>
<evidence type="ECO:0000256" key="11">
    <source>
        <dbReference type="ARBA" id="ARBA00023004"/>
    </source>
</evidence>
<evidence type="ECO:0000259" key="16">
    <source>
        <dbReference type="PROSITE" id="PS01033"/>
    </source>
</evidence>
<keyword evidence="5 15" id="KW-0561">Oxygen transport</keyword>
<name>A0A939BS45_9BACL</name>
<dbReference type="Gene3D" id="1.10.490.10">
    <property type="entry name" value="Globins"/>
    <property type="match status" value="1"/>
</dbReference>
<gene>
    <name evidence="15" type="primary">hmp</name>
    <name evidence="18" type="ORF">JOD01_001931</name>
</gene>
<dbReference type="InterPro" id="IPR012292">
    <property type="entry name" value="Globin/Proto"/>
</dbReference>
<dbReference type="CDD" id="cd06184">
    <property type="entry name" value="flavohem_like_fad_nad_binding"/>
    <property type="match status" value="1"/>
</dbReference>
<protein>
    <recommendedName>
        <fullName evidence="15">Flavohemoprotein</fullName>
    </recommendedName>
    <alternativeName>
        <fullName evidence="15">Flavohemoglobin</fullName>
    </alternativeName>
    <alternativeName>
        <fullName evidence="15">Hemoglobin-like protein</fullName>
    </alternativeName>
    <alternativeName>
        <fullName evidence="15">Nitric oxide dioxygenase</fullName>
        <shortName evidence="15">NO oxygenase</shortName>
        <shortName evidence="15">NOD</shortName>
        <ecNumber evidence="15">1.14.12.17</ecNumber>
    </alternativeName>
</protein>
<dbReference type="InterPro" id="IPR017927">
    <property type="entry name" value="FAD-bd_FR_type"/>
</dbReference>
<evidence type="ECO:0000256" key="5">
    <source>
        <dbReference type="ARBA" id="ARBA00022621"/>
    </source>
</evidence>
<dbReference type="Pfam" id="PF00175">
    <property type="entry name" value="NAD_binding_1"/>
    <property type="match status" value="1"/>
</dbReference>
<dbReference type="FunFam" id="2.40.30.10:FF:000034">
    <property type="entry name" value="Flavohemoprotein"/>
    <property type="match status" value="1"/>
</dbReference>
<dbReference type="Proteomes" id="UP000717624">
    <property type="component" value="Unassembled WGS sequence"/>
</dbReference>
<dbReference type="SUPFAM" id="SSF63380">
    <property type="entry name" value="Riboflavin synthase domain-like"/>
    <property type="match status" value="1"/>
</dbReference>
<feature type="binding site" evidence="15">
    <location>
        <begin position="272"/>
        <end position="277"/>
    </location>
    <ligand>
        <name>NADP(+)</name>
        <dbReference type="ChEBI" id="CHEBI:58349"/>
    </ligand>
</feature>
<feature type="site" description="Involved in heme-bound ligand stabilization and O-O bond activation" evidence="15">
    <location>
        <position position="29"/>
    </location>
</feature>
<dbReference type="Gene3D" id="3.40.50.80">
    <property type="entry name" value="Nucleotide-binding domain of ferredoxin-NADP reductase (FNR) module"/>
    <property type="match status" value="1"/>
</dbReference>
<comment type="catalytic activity">
    <reaction evidence="14 15">
        <text>2 nitric oxide + NADPH + 2 O2 = 2 nitrate + NADP(+) + H(+)</text>
        <dbReference type="Rhea" id="RHEA:19465"/>
        <dbReference type="ChEBI" id="CHEBI:15378"/>
        <dbReference type="ChEBI" id="CHEBI:15379"/>
        <dbReference type="ChEBI" id="CHEBI:16480"/>
        <dbReference type="ChEBI" id="CHEBI:17632"/>
        <dbReference type="ChEBI" id="CHEBI:57783"/>
        <dbReference type="ChEBI" id="CHEBI:58349"/>
        <dbReference type="EC" id="1.14.12.17"/>
    </reaction>
</comment>
<feature type="site" description="Influences the redox potential of the prosthetic heme and FAD groups" evidence="15">
    <location>
        <position position="84"/>
    </location>
</feature>
<dbReference type="FunFam" id="1.10.490.10:FF:000003">
    <property type="entry name" value="Flavohemoprotein"/>
    <property type="match status" value="1"/>
</dbReference>
<dbReference type="PROSITE" id="PS01033">
    <property type="entry name" value="GLOBIN"/>
    <property type="match status" value="1"/>
</dbReference>
<keyword evidence="19" id="KW-1185">Reference proteome</keyword>
<evidence type="ECO:0000256" key="15">
    <source>
        <dbReference type="HAMAP-Rule" id="MF_01252"/>
    </source>
</evidence>
<comment type="domain">
    <text evidence="15">Consists of two distinct domains; an N-terminal heme-containing oxygen-binding domain and a C-terminal reductase domain with binding sites for FAD and NAD(P)H.</text>
</comment>
<feature type="domain" description="FAD-binding FR-type" evidence="17">
    <location>
        <begin position="147"/>
        <end position="259"/>
    </location>
</feature>
<keyword evidence="12 15" id="KW-0520">NAD</keyword>
<dbReference type="InterPro" id="IPR009050">
    <property type="entry name" value="Globin-like_sf"/>
</dbReference>
<evidence type="ECO:0000256" key="2">
    <source>
        <dbReference type="ARBA" id="ARBA00008414"/>
    </source>
</evidence>
<dbReference type="CDD" id="cd14777">
    <property type="entry name" value="Yhb1-globin-like"/>
    <property type="match status" value="1"/>
</dbReference>
<keyword evidence="15" id="KW-0216">Detoxification</keyword>
<evidence type="ECO:0000256" key="9">
    <source>
        <dbReference type="ARBA" id="ARBA00022857"/>
    </source>
</evidence>
<dbReference type="InterPro" id="IPR000971">
    <property type="entry name" value="Globin"/>
</dbReference>
<dbReference type="GO" id="GO:0071949">
    <property type="term" value="F:FAD binding"/>
    <property type="evidence" value="ECO:0007669"/>
    <property type="project" value="InterPro"/>
</dbReference>
<dbReference type="HAMAP" id="MF_01252">
    <property type="entry name" value="Hmp"/>
    <property type="match status" value="1"/>
</dbReference>
<accession>A0A939BS45</accession>
<dbReference type="EC" id="1.14.12.17" evidence="15"/>
<evidence type="ECO:0000256" key="1">
    <source>
        <dbReference type="ARBA" id="ARBA00006401"/>
    </source>
</evidence>
<evidence type="ECO:0000313" key="18">
    <source>
        <dbReference type="EMBL" id="MBM7590327.1"/>
    </source>
</evidence>
<feature type="site" description="Influences the redox potential of the prosthetic heme and FAD groups" evidence="15">
    <location>
        <position position="392"/>
    </location>
</feature>
<dbReference type="Pfam" id="PF00042">
    <property type="entry name" value="Globin"/>
    <property type="match status" value="1"/>
</dbReference>
<evidence type="ECO:0000256" key="7">
    <source>
        <dbReference type="ARBA" id="ARBA00022723"/>
    </source>
</evidence>
<dbReference type="GO" id="GO:0046210">
    <property type="term" value="P:nitric oxide catabolic process"/>
    <property type="evidence" value="ECO:0007669"/>
    <property type="project" value="TreeGrafter"/>
</dbReference>
<dbReference type="PANTHER" id="PTHR43396:SF3">
    <property type="entry name" value="FLAVOHEMOPROTEIN"/>
    <property type="match status" value="1"/>
</dbReference>
<feature type="domain" description="Globin" evidence="16">
    <location>
        <begin position="1"/>
        <end position="138"/>
    </location>
</feature>
<dbReference type="GO" id="GO:0005344">
    <property type="term" value="F:oxygen carrier activity"/>
    <property type="evidence" value="ECO:0007669"/>
    <property type="project" value="UniProtKB-UniRule"/>
</dbReference>
<evidence type="ECO:0000256" key="6">
    <source>
        <dbReference type="ARBA" id="ARBA00022630"/>
    </source>
</evidence>
<feature type="binding site" description="proximal binding residue" evidence="15">
    <location>
        <position position="85"/>
    </location>
    <ligand>
        <name>heme b</name>
        <dbReference type="ChEBI" id="CHEBI:60344"/>
    </ligand>
    <ligandPart>
        <name>Fe</name>
        <dbReference type="ChEBI" id="CHEBI:18248"/>
    </ligandPart>
</feature>
<dbReference type="RefSeq" id="WP_204518077.1">
    <property type="nucleotide sequence ID" value="NZ_BAABIN010000020.1"/>
</dbReference>
<dbReference type="SUPFAM" id="SSF52343">
    <property type="entry name" value="Ferredoxin reductase-like, C-terminal NADP-linked domain"/>
    <property type="match status" value="1"/>
</dbReference>
<dbReference type="GO" id="GO:0008941">
    <property type="term" value="F:nitric oxide dioxygenase NAD(P)H activity"/>
    <property type="evidence" value="ECO:0007669"/>
    <property type="project" value="UniProtKB-UniRule"/>
</dbReference>
<feature type="region of interest" description="Reductase" evidence="15">
    <location>
        <begin position="145"/>
        <end position="402"/>
    </location>
</feature>
<evidence type="ECO:0000256" key="12">
    <source>
        <dbReference type="ARBA" id="ARBA00023027"/>
    </source>
</evidence>
<keyword evidence="6 15" id="KW-0285">Flavoprotein</keyword>
<comment type="caution">
    <text evidence="18">The sequence shown here is derived from an EMBL/GenBank/DDBJ whole genome shotgun (WGS) entry which is preliminary data.</text>
</comment>
<sequence length="402" mass="45086">MLDKQTIEIVKATVPVLESHGTAITTRFYQLLFQRHPELLNIFNHANQKQGRQQTALANTVYAAAVHIDRLEAILPAVMQIAHKHRSLGIQPEHYPIVGENLLQAIQDVLGEAATAEIINAWGKAYEYIAAAFIQTEQRLYQAAGWVDFKNFIVKRKVKESEDVCSFYLEPEDGQPVAPFAPGQYISIKCTGIPGETHEHIRQYSLSDEPGKPFYRISVKRIDALQDKPEGKVSNYLHQHINEGELLAVSAPAGDFTVDLESDEPVVLIAGGIGQTPLLSMLKTLRRQQPNRPVTFLHGLQNSRFHALADEVKALRSASGPFPYFVAYSNPLAEDRLGEHFDKAGFVDLEWLQAVVPDKNADYYICGPQPMMQAVYRALRTWGVAPERIHYEFFGPKGMIES</sequence>
<dbReference type="InterPro" id="IPR017938">
    <property type="entry name" value="Riboflavin_synthase-like_b-brl"/>
</dbReference>
<dbReference type="Pfam" id="PF00970">
    <property type="entry name" value="FAD_binding_6"/>
    <property type="match status" value="1"/>
</dbReference>
<comment type="catalytic activity">
    <reaction evidence="13 15">
        <text>2 nitric oxide + NADH + 2 O2 = 2 nitrate + NAD(+) + H(+)</text>
        <dbReference type="Rhea" id="RHEA:19469"/>
        <dbReference type="ChEBI" id="CHEBI:15378"/>
        <dbReference type="ChEBI" id="CHEBI:15379"/>
        <dbReference type="ChEBI" id="CHEBI:16480"/>
        <dbReference type="ChEBI" id="CHEBI:17632"/>
        <dbReference type="ChEBI" id="CHEBI:57540"/>
        <dbReference type="ChEBI" id="CHEBI:57945"/>
        <dbReference type="EC" id="1.14.12.17"/>
    </reaction>
</comment>
<dbReference type="GO" id="GO:0071500">
    <property type="term" value="P:cellular response to nitrosative stress"/>
    <property type="evidence" value="ECO:0007669"/>
    <property type="project" value="TreeGrafter"/>
</dbReference>
<dbReference type="PANTHER" id="PTHR43396">
    <property type="entry name" value="FLAVOHEMOPROTEIN"/>
    <property type="match status" value="1"/>
</dbReference>
<organism evidence="18 19">
    <name type="scientific">Brevibacillus fulvus</name>
    <dbReference type="NCBI Taxonomy" id="1125967"/>
    <lineage>
        <taxon>Bacteria</taxon>
        <taxon>Bacillati</taxon>
        <taxon>Bacillota</taxon>
        <taxon>Bacilli</taxon>
        <taxon>Bacillales</taxon>
        <taxon>Paenibacillaceae</taxon>
        <taxon>Brevibacillus</taxon>
    </lineage>
</organism>
<dbReference type="GO" id="GO:0020037">
    <property type="term" value="F:heme binding"/>
    <property type="evidence" value="ECO:0007669"/>
    <property type="project" value="InterPro"/>
</dbReference>
<dbReference type="PROSITE" id="PS51384">
    <property type="entry name" value="FAD_FR"/>
    <property type="match status" value="1"/>
</dbReference>
<feature type="binding site" evidence="15">
    <location>
        <begin position="202"/>
        <end position="205"/>
    </location>
    <ligand>
        <name>FAD</name>
        <dbReference type="ChEBI" id="CHEBI:57692"/>
    </ligand>
</feature>
<dbReference type="NCBIfam" id="NF009805">
    <property type="entry name" value="PRK13289.1"/>
    <property type="match status" value="1"/>
</dbReference>
<keyword evidence="3 15" id="KW-0813">Transport</keyword>
<dbReference type="GO" id="GO:0019825">
    <property type="term" value="F:oxygen binding"/>
    <property type="evidence" value="ECO:0007669"/>
    <property type="project" value="InterPro"/>
</dbReference>
<evidence type="ECO:0000256" key="13">
    <source>
        <dbReference type="ARBA" id="ARBA00048649"/>
    </source>
</evidence>
<keyword evidence="10 15" id="KW-0560">Oxidoreductase</keyword>
<evidence type="ECO:0000256" key="10">
    <source>
        <dbReference type="ARBA" id="ARBA00023002"/>
    </source>
</evidence>
<comment type="similarity">
    <text evidence="2 15">Belongs to the globin family. Two-domain flavohemoproteins subfamily.</text>
</comment>
<evidence type="ECO:0000256" key="14">
    <source>
        <dbReference type="ARBA" id="ARBA00049433"/>
    </source>
</evidence>
<keyword evidence="18" id="KW-0223">Dioxygenase</keyword>
<dbReference type="AlphaFoldDB" id="A0A939BS45"/>
<keyword evidence="9 15" id="KW-0521">NADP</keyword>
<keyword evidence="4 15" id="KW-0349">Heme</keyword>
<dbReference type="GO" id="GO:0046872">
    <property type="term" value="F:metal ion binding"/>
    <property type="evidence" value="ECO:0007669"/>
    <property type="project" value="UniProtKB-KW"/>
</dbReference>
<feature type="active site" description="Charge relay system" evidence="15">
    <location>
        <position position="137"/>
    </location>
</feature>
<evidence type="ECO:0000256" key="8">
    <source>
        <dbReference type="ARBA" id="ARBA00022827"/>
    </source>
</evidence>
<dbReference type="EMBL" id="JAFBEB010000005">
    <property type="protein sequence ID" value="MBM7590327.1"/>
    <property type="molecule type" value="Genomic_DNA"/>
</dbReference>
<comment type="cofactor">
    <cofactor evidence="15">
        <name>heme b</name>
        <dbReference type="ChEBI" id="CHEBI:60344"/>
    </cofactor>
    <text evidence="15">Binds 1 heme b (iron(II)-protoporphyrin IX) group per subunit.</text>
</comment>
<dbReference type="InterPro" id="IPR001433">
    <property type="entry name" value="OxRdtase_FAD/NAD-bd"/>
</dbReference>
<evidence type="ECO:0000313" key="19">
    <source>
        <dbReference type="Proteomes" id="UP000717624"/>
    </source>
</evidence>
<dbReference type="InterPro" id="IPR023950">
    <property type="entry name" value="Hmp"/>
</dbReference>
<keyword evidence="11 15" id="KW-0408">Iron</keyword>
<feature type="binding site" evidence="15">
    <location>
        <position position="185"/>
    </location>
    <ligand>
        <name>FAD</name>
        <dbReference type="ChEBI" id="CHEBI:57692"/>
    </ligand>
</feature>
<proteinExistence type="inferred from homology"/>
<dbReference type="InterPro" id="IPR008333">
    <property type="entry name" value="Cbr1-like_FAD-bd_dom"/>
</dbReference>
<dbReference type="Gene3D" id="2.40.30.10">
    <property type="entry name" value="Translation factors"/>
    <property type="match status" value="1"/>
</dbReference>
<keyword evidence="7 15" id="KW-0479">Metal-binding</keyword>
<evidence type="ECO:0000259" key="17">
    <source>
        <dbReference type="PROSITE" id="PS51384"/>
    </source>
</evidence>
<feature type="active site" description="Charge relay system" evidence="15">
    <location>
        <position position="95"/>
    </location>
</feature>
<evidence type="ECO:0000256" key="4">
    <source>
        <dbReference type="ARBA" id="ARBA00022617"/>
    </source>
</evidence>
<evidence type="ECO:0000256" key="3">
    <source>
        <dbReference type="ARBA" id="ARBA00022448"/>
    </source>
</evidence>
<comment type="similarity">
    <text evidence="1 15">In the C-terminal section; belongs to the flavoprotein pyridine nucleotide cytochrome reductase family.</text>
</comment>
<dbReference type="GO" id="GO:0009636">
    <property type="term" value="P:response to toxic substance"/>
    <property type="evidence" value="ECO:0007669"/>
    <property type="project" value="UniProtKB-KW"/>
</dbReference>
<comment type="function">
    <text evidence="15">Is involved in NO detoxification in an aerobic process, termed nitric oxide dioxygenase (NOD) reaction that utilizes O(2) and NAD(P)H to convert NO to nitrate, which protects the bacterium from various noxious nitrogen compounds. Therefore, plays a central role in the inducible response to nitrosative stress.</text>
</comment>
<dbReference type="InterPro" id="IPR039261">
    <property type="entry name" value="FNR_nucleotide-bd"/>
</dbReference>
<dbReference type="FunFam" id="3.40.50.80:FF:000010">
    <property type="entry name" value="Flavohemoprotein"/>
    <property type="match status" value="1"/>
</dbReference>